<dbReference type="Gene3D" id="1.10.1330.10">
    <property type="entry name" value="Dockerin domain"/>
    <property type="match status" value="1"/>
</dbReference>
<evidence type="ECO:0000259" key="1">
    <source>
        <dbReference type="PROSITE" id="PS51766"/>
    </source>
</evidence>
<comment type="caution">
    <text evidence="2">The sequence shown here is derived from an EMBL/GenBank/DDBJ whole genome shotgun (WGS) entry which is preliminary data.</text>
</comment>
<dbReference type="EMBL" id="LCJQ01000022">
    <property type="protein sequence ID" value="KKT80903.1"/>
    <property type="molecule type" value="Genomic_DNA"/>
</dbReference>
<dbReference type="CDD" id="cd14256">
    <property type="entry name" value="Dockerin_I"/>
    <property type="match status" value="1"/>
</dbReference>
<dbReference type="Pfam" id="PF00404">
    <property type="entry name" value="Dockerin_1"/>
    <property type="match status" value="1"/>
</dbReference>
<evidence type="ECO:0000313" key="2">
    <source>
        <dbReference type="EMBL" id="KKT80903.1"/>
    </source>
</evidence>
<dbReference type="InterPro" id="IPR036439">
    <property type="entry name" value="Dockerin_dom_sf"/>
</dbReference>
<protein>
    <recommendedName>
        <fullName evidence="1">Dockerin domain-containing protein</fullName>
    </recommendedName>
</protein>
<dbReference type="Gene3D" id="1.50.10.140">
    <property type="match status" value="1"/>
</dbReference>
<dbReference type="PROSITE" id="PS51766">
    <property type="entry name" value="DOCKERIN"/>
    <property type="match status" value="1"/>
</dbReference>
<dbReference type="InterPro" id="IPR002105">
    <property type="entry name" value="Dockerin_1_rpt"/>
</dbReference>
<reference evidence="2 3" key="1">
    <citation type="journal article" date="2015" name="Nature">
        <title>rRNA introns, odd ribosomes, and small enigmatic genomes across a large radiation of phyla.</title>
        <authorList>
            <person name="Brown C.T."/>
            <person name="Hug L.A."/>
            <person name="Thomas B.C."/>
            <person name="Sharon I."/>
            <person name="Castelle C.J."/>
            <person name="Singh A."/>
            <person name="Wilkins M.J."/>
            <person name="Williams K.H."/>
            <person name="Banfield J.F."/>
        </authorList>
    </citation>
    <scope>NUCLEOTIDE SEQUENCE [LARGE SCALE GENOMIC DNA]</scope>
</reference>
<dbReference type="Pfam" id="PF10091">
    <property type="entry name" value="Glycoamylase"/>
    <property type="match status" value="1"/>
</dbReference>
<feature type="domain" description="Dockerin" evidence="1">
    <location>
        <begin position="72"/>
        <end position="139"/>
    </location>
</feature>
<dbReference type="AlphaFoldDB" id="A0A0G1KBD1"/>
<dbReference type="SUPFAM" id="SSF63446">
    <property type="entry name" value="Type I dockerin domain"/>
    <property type="match status" value="1"/>
</dbReference>
<dbReference type="GO" id="GO:0004553">
    <property type="term" value="F:hydrolase activity, hydrolyzing O-glycosyl compounds"/>
    <property type="evidence" value="ECO:0007669"/>
    <property type="project" value="InterPro"/>
</dbReference>
<name>A0A0G1KBD1_9BACT</name>
<organism evidence="2 3">
    <name type="scientific">Candidatus Azambacteria bacterium GW2011_GWA1_44_9</name>
    <dbReference type="NCBI Taxonomy" id="1618610"/>
    <lineage>
        <taxon>Bacteria</taxon>
        <taxon>Candidatus Azamiibacteriota</taxon>
    </lineage>
</organism>
<dbReference type="GO" id="GO:0000272">
    <property type="term" value="P:polysaccharide catabolic process"/>
    <property type="evidence" value="ECO:0007669"/>
    <property type="project" value="InterPro"/>
</dbReference>
<dbReference type="Proteomes" id="UP000034595">
    <property type="component" value="Unassembled WGS sequence"/>
</dbReference>
<sequence length="560" mass="61148">MFLERAYGPNIFSRLVQGSETRLAQIEAARQTRIGSNVEPRHSRSKEKTGTLAAATLFLVLLAACARADAQNGQIIGDTNCNGDVNSIDAALVLQRTAGLVDALLCEEAGDVNGDRLLNAVDAALILQEDAGLISRFPREKELTATNTPTRTAIRIPTRTSTNILTETPIQTPTKTPMETPTVTLIPTLTITPTETPDARLSDGELIDMTEAQASKYLWERVLPNGFVKDSEFSQDASIAATGFGLASLPVMAERYGENANWTISPAQAEERARLILDNALSYQNQQIANPEQFGKAGFLYHFLGANGHRSGESEVSTVDVALFLAGTLTAGQYFGGDIQTKANEVFNNVDWQYFLDPANDRFYHAWKTECSPGFGVSAPDGDGCLSNQEWDRPTDEILLINLLALAKDPGNEAFKRSLYAWPRVTRSYSDYDVVNSYFGSFFTYIYAHAFFDFDRMNQDNPGGVGSTVQSVDWFENSWNAICANRQFVIDQSANFPAYGRNQWGLSAAYRPDGTYFGDMGAAPAEVDGGNPRYDGTIPPYGAISALPILGKHPCKGEPS</sequence>
<dbReference type="InterPro" id="IPR016134">
    <property type="entry name" value="Dockerin_dom"/>
</dbReference>
<feature type="non-terminal residue" evidence="2">
    <location>
        <position position="560"/>
    </location>
</feature>
<dbReference type="InterPro" id="IPR019282">
    <property type="entry name" value="Glycoamylase-like_cons_dom"/>
</dbReference>
<proteinExistence type="predicted"/>
<evidence type="ECO:0000313" key="3">
    <source>
        <dbReference type="Proteomes" id="UP000034595"/>
    </source>
</evidence>
<gene>
    <name evidence="2" type="ORF">UW78_C0022G0009</name>
</gene>
<accession>A0A0G1KBD1</accession>